<feature type="signal peptide" evidence="2">
    <location>
        <begin position="1"/>
        <end position="23"/>
    </location>
</feature>
<evidence type="ECO:0000259" key="3">
    <source>
        <dbReference type="SMART" id="SM00867"/>
    </source>
</evidence>
<dbReference type="eggNOG" id="COG2353">
    <property type="taxonomic scope" value="Bacteria"/>
</dbReference>
<dbReference type="EMBL" id="JRKJ01000025">
    <property type="protein sequence ID" value="KGQ17788.1"/>
    <property type="molecule type" value="Genomic_DNA"/>
</dbReference>
<evidence type="ECO:0000313" key="5">
    <source>
        <dbReference type="Proteomes" id="UP000030518"/>
    </source>
</evidence>
<dbReference type="InterPro" id="IPR007372">
    <property type="entry name" value="Lipid/polyisoprenoid-bd_YceI"/>
</dbReference>
<dbReference type="Proteomes" id="UP000030518">
    <property type="component" value="Unassembled WGS sequence"/>
</dbReference>
<dbReference type="Pfam" id="PF04264">
    <property type="entry name" value="YceI"/>
    <property type="match status" value="1"/>
</dbReference>
<keyword evidence="2" id="KW-0732">Signal</keyword>
<dbReference type="STRING" id="1300345.LF41_1995"/>
<organism evidence="4 5">
    <name type="scientific">Lysobacter dokdonensis DS-58</name>
    <dbReference type="NCBI Taxonomy" id="1300345"/>
    <lineage>
        <taxon>Bacteria</taxon>
        <taxon>Pseudomonadati</taxon>
        <taxon>Pseudomonadota</taxon>
        <taxon>Gammaproteobacteria</taxon>
        <taxon>Lysobacterales</taxon>
        <taxon>Lysobacteraceae</taxon>
        <taxon>Noviluteimonas</taxon>
    </lineage>
</organism>
<dbReference type="SUPFAM" id="SSF101874">
    <property type="entry name" value="YceI-like"/>
    <property type="match status" value="1"/>
</dbReference>
<accession>A0A0A2WDH5</accession>
<feature type="domain" description="Lipid/polyisoprenoid-binding YceI-like" evidence="3">
    <location>
        <begin position="27"/>
        <end position="192"/>
    </location>
</feature>
<dbReference type="RefSeq" id="WP_052116527.1">
    <property type="nucleotide sequence ID" value="NZ_JRKJ01000025.1"/>
</dbReference>
<dbReference type="PATRIC" id="fig|1300345.3.peg.3042"/>
<protein>
    <submittedName>
        <fullName evidence="4">YceI family protein</fullName>
    </submittedName>
</protein>
<dbReference type="PANTHER" id="PTHR34406:SF1">
    <property type="entry name" value="PROTEIN YCEI"/>
    <property type="match status" value="1"/>
</dbReference>
<dbReference type="OrthoDB" id="9811006at2"/>
<sequence length="227" mass="24218">MPNRFVRHAALAALVLASCLVHAADTVYALDPVHTRVMFAVSHAGFSNPMGTVSGTTGTLVFDPDNWSSARVEAKIPLDRLDMGDAKWNDAVLGRSFLDAKQHPVATFVSTRIEPVDATHAKLTGNLTLRGVTREVQLDVVFHQAKRHPMPPFRRTAGFSATGTLSRKAFAITAWPSVVGDAVEIRIEAEGTRTREDAGDVPMPSTTQAPPAGTSTVLPASNATIAP</sequence>
<dbReference type="SMART" id="SM00867">
    <property type="entry name" value="YceI"/>
    <property type="match status" value="1"/>
</dbReference>
<proteinExistence type="predicted"/>
<feature type="region of interest" description="Disordered" evidence="1">
    <location>
        <begin position="190"/>
        <end position="227"/>
    </location>
</feature>
<keyword evidence="5" id="KW-1185">Reference proteome</keyword>
<feature type="compositionally biased region" description="Polar residues" evidence="1">
    <location>
        <begin position="204"/>
        <end position="227"/>
    </location>
</feature>
<evidence type="ECO:0000256" key="1">
    <source>
        <dbReference type="SAM" id="MobiDB-lite"/>
    </source>
</evidence>
<comment type="caution">
    <text evidence="4">The sequence shown here is derived from an EMBL/GenBank/DDBJ whole genome shotgun (WGS) entry which is preliminary data.</text>
</comment>
<feature type="chain" id="PRO_5001996600" evidence="2">
    <location>
        <begin position="24"/>
        <end position="227"/>
    </location>
</feature>
<evidence type="ECO:0000313" key="4">
    <source>
        <dbReference type="EMBL" id="KGQ17788.1"/>
    </source>
</evidence>
<dbReference type="InterPro" id="IPR036761">
    <property type="entry name" value="TTHA0802/YceI-like_sf"/>
</dbReference>
<dbReference type="AlphaFoldDB" id="A0A0A2WDH5"/>
<evidence type="ECO:0000256" key="2">
    <source>
        <dbReference type="SAM" id="SignalP"/>
    </source>
</evidence>
<reference evidence="4 5" key="1">
    <citation type="submission" date="2014-09" db="EMBL/GenBank/DDBJ databases">
        <title>Genome sequences of Lysobacter dokdonensis DS-58.</title>
        <authorList>
            <person name="Kim J.F."/>
            <person name="Kwak M.-J."/>
        </authorList>
    </citation>
    <scope>NUCLEOTIDE SEQUENCE [LARGE SCALE GENOMIC DNA]</scope>
    <source>
        <strain evidence="4 5">DS-58</strain>
    </source>
</reference>
<dbReference type="PANTHER" id="PTHR34406">
    <property type="entry name" value="PROTEIN YCEI"/>
    <property type="match status" value="1"/>
</dbReference>
<dbReference type="Gene3D" id="2.40.128.110">
    <property type="entry name" value="Lipid/polyisoprenoid-binding, YceI-like"/>
    <property type="match status" value="1"/>
</dbReference>
<name>A0A0A2WDH5_9GAMM</name>
<gene>
    <name evidence="4" type="ORF">LF41_1995</name>
</gene>
<dbReference type="PROSITE" id="PS51257">
    <property type="entry name" value="PROKAR_LIPOPROTEIN"/>
    <property type="match status" value="1"/>
</dbReference>